<dbReference type="PROSITE" id="PS51257">
    <property type="entry name" value="PROKAR_LIPOPROTEIN"/>
    <property type="match status" value="1"/>
</dbReference>
<evidence type="ECO:0000256" key="5">
    <source>
        <dbReference type="NCBIfam" id="TIGR02228"/>
    </source>
</evidence>
<protein>
    <recommendedName>
        <fullName evidence="5">Signal peptidase I</fullName>
        <ecNumber evidence="5">3.4.21.89</ecNumber>
    </recommendedName>
</protein>
<dbReference type="InterPro" id="IPR019533">
    <property type="entry name" value="Peptidase_S26"/>
</dbReference>
<sequence>MSKNKKKGRNPLAVICSTLGTLALVALIAACVPLTIPRMLGYELYTVVSGSMEPAIPTGSLVYVENMDPTEVQEGDVIAFYSVQDGSAVITHRVVTNSTVMGEFITKGDANEENDMSPIPYYYFIGRVVKSIPRVGSMAQTFTSSTGKLAAASLMGLGVILHLLAAVLNRKREKEA</sequence>
<dbReference type="Proteomes" id="UP001438008">
    <property type="component" value="Unassembled WGS sequence"/>
</dbReference>
<dbReference type="NCBIfam" id="TIGR02228">
    <property type="entry name" value="sigpep_I_arch"/>
    <property type="match status" value="1"/>
</dbReference>
<keyword evidence="2 6" id="KW-0812">Transmembrane</keyword>
<dbReference type="SUPFAM" id="SSF51306">
    <property type="entry name" value="LexA/Signal peptidase"/>
    <property type="match status" value="1"/>
</dbReference>
<dbReference type="Gene3D" id="2.10.109.10">
    <property type="entry name" value="Umud Fragment, subunit A"/>
    <property type="match status" value="1"/>
</dbReference>
<gene>
    <name evidence="8" type="ORF">WMO29_14030</name>
</gene>
<organism evidence="8 9">
    <name type="scientific">Laedolimicola intestinihominis</name>
    <dbReference type="NCBI Taxonomy" id="3133166"/>
    <lineage>
        <taxon>Bacteria</taxon>
        <taxon>Bacillati</taxon>
        <taxon>Bacillota</taxon>
        <taxon>Clostridia</taxon>
        <taxon>Lachnospirales</taxon>
        <taxon>Lachnospiraceae</taxon>
        <taxon>Laedolimicola</taxon>
    </lineage>
</organism>
<evidence type="ECO:0000313" key="9">
    <source>
        <dbReference type="Proteomes" id="UP001438008"/>
    </source>
</evidence>
<dbReference type="PANTHER" id="PTHR10806">
    <property type="entry name" value="SIGNAL PEPTIDASE COMPLEX CATALYTIC SUBUNIT SEC11"/>
    <property type="match status" value="1"/>
</dbReference>
<dbReference type="GO" id="GO:0009003">
    <property type="term" value="F:signal peptidase activity"/>
    <property type="evidence" value="ECO:0007669"/>
    <property type="project" value="UniProtKB-EC"/>
</dbReference>
<accession>A0ABV1FKJ1</accession>
<name>A0ABV1FKJ1_9FIRM</name>
<comment type="subcellular location">
    <subcellularLocation>
        <location evidence="1">Membrane</location>
    </subcellularLocation>
</comment>
<evidence type="ECO:0000256" key="6">
    <source>
        <dbReference type="SAM" id="Phobius"/>
    </source>
</evidence>
<dbReference type="Pfam" id="PF10502">
    <property type="entry name" value="Peptidase_S26"/>
    <property type="match status" value="1"/>
</dbReference>
<evidence type="ECO:0000313" key="8">
    <source>
        <dbReference type="EMBL" id="MEQ2473598.1"/>
    </source>
</evidence>
<dbReference type="RefSeq" id="WP_349165202.1">
    <property type="nucleotide sequence ID" value="NZ_JBBMFE010000015.1"/>
</dbReference>
<dbReference type="PANTHER" id="PTHR10806:SF6">
    <property type="entry name" value="SIGNAL PEPTIDASE COMPLEX CATALYTIC SUBUNIT SEC11"/>
    <property type="match status" value="1"/>
</dbReference>
<feature type="transmembrane region" description="Helical" evidence="6">
    <location>
        <begin position="149"/>
        <end position="168"/>
    </location>
</feature>
<dbReference type="PRINTS" id="PR00728">
    <property type="entry name" value="SIGNALPTASE"/>
</dbReference>
<keyword evidence="9" id="KW-1185">Reference proteome</keyword>
<feature type="transmembrane region" description="Helical" evidence="6">
    <location>
        <begin position="12"/>
        <end position="36"/>
    </location>
</feature>
<dbReference type="EMBL" id="JBBMFE010000015">
    <property type="protein sequence ID" value="MEQ2473598.1"/>
    <property type="molecule type" value="Genomic_DNA"/>
</dbReference>
<dbReference type="EC" id="3.4.21.89" evidence="5"/>
<feature type="domain" description="Peptidase S26" evidence="7">
    <location>
        <begin position="25"/>
        <end position="95"/>
    </location>
</feature>
<keyword evidence="4 6" id="KW-0472">Membrane</keyword>
<keyword evidence="8" id="KW-0378">Hydrolase</keyword>
<comment type="caution">
    <text evidence="8">The sequence shown here is derived from an EMBL/GenBank/DDBJ whole genome shotgun (WGS) entry which is preliminary data.</text>
</comment>
<dbReference type="InterPro" id="IPR001733">
    <property type="entry name" value="Peptidase_S26B"/>
</dbReference>
<dbReference type="CDD" id="cd06530">
    <property type="entry name" value="S26_SPase_I"/>
    <property type="match status" value="1"/>
</dbReference>
<reference evidence="8 9" key="1">
    <citation type="submission" date="2024-03" db="EMBL/GenBank/DDBJ databases">
        <title>Human intestinal bacterial collection.</title>
        <authorList>
            <person name="Pauvert C."/>
            <person name="Hitch T.C.A."/>
            <person name="Clavel T."/>
        </authorList>
    </citation>
    <scope>NUCLEOTIDE SEQUENCE [LARGE SCALE GENOMIC DNA]</scope>
    <source>
        <strain evidence="8 9">CLA-AA-H132</strain>
    </source>
</reference>
<evidence type="ECO:0000256" key="3">
    <source>
        <dbReference type="ARBA" id="ARBA00022989"/>
    </source>
</evidence>
<evidence type="ECO:0000256" key="1">
    <source>
        <dbReference type="ARBA" id="ARBA00004370"/>
    </source>
</evidence>
<dbReference type="InterPro" id="IPR036286">
    <property type="entry name" value="LexA/Signal_pep-like_sf"/>
</dbReference>
<keyword evidence="3 6" id="KW-1133">Transmembrane helix</keyword>
<evidence type="ECO:0000256" key="2">
    <source>
        <dbReference type="ARBA" id="ARBA00022692"/>
    </source>
</evidence>
<proteinExistence type="predicted"/>
<evidence type="ECO:0000256" key="4">
    <source>
        <dbReference type="ARBA" id="ARBA00023136"/>
    </source>
</evidence>
<evidence type="ECO:0000259" key="7">
    <source>
        <dbReference type="Pfam" id="PF10502"/>
    </source>
</evidence>